<feature type="non-terminal residue" evidence="1">
    <location>
        <position position="1"/>
    </location>
</feature>
<dbReference type="InterPro" id="IPR012340">
    <property type="entry name" value="NA-bd_OB-fold"/>
</dbReference>
<comment type="caution">
    <text evidence="1">The sequence shown here is derived from an EMBL/GenBank/DDBJ whole genome shotgun (WGS) entry which is preliminary data.</text>
</comment>
<dbReference type="AlphaFoldDB" id="X1SZT3"/>
<accession>X1SZT3</accession>
<protein>
    <submittedName>
        <fullName evidence="1">Uncharacterized protein</fullName>
    </submittedName>
</protein>
<name>X1SZT3_9ZZZZ</name>
<evidence type="ECO:0000313" key="1">
    <source>
        <dbReference type="EMBL" id="GAI80860.1"/>
    </source>
</evidence>
<gene>
    <name evidence="1" type="ORF">S12H4_23032</name>
</gene>
<proteinExistence type="predicted"/>
<dbReference type="EMBL" id="BARW01012143">
    <property type="protein sequence ID" value="GAI80860.1"/>
    <property type="molecule type" value="Genomic_DNA"/>
</dbReference>
<sequence length="34" mass="4110">FEIVCPEEIKSQLEENSNVEYWDIEGEKIIKRKL</sequence>
<reference evidence="1" key="1">
    <citation type="journal article" date="2014" name="Front. Microbiol.">
        <title>High frequency of phylogenetically diverse reductive dehalogenase-homologous genes in deep subseafloor sedimentary metagenomes.</title>
        <authorList>
            <person name="Kawai M."/>
            <person name="Futagami T."/>
            <person name="Toyoda A."/>
            <person name="Takaki Y."/>
            <person name="Nishi S."/>
            <person name="Hori S."/>
            <person name="Arai W."/>
            <person name="Tsubouchi T."/>
            <person name="Morono Y."/>
            <person name="Uchiyama I."/>
            <person name="Ito T."/>
            <person name="Fujiyama A."/>
            <person name="Inagaki F."/>
            <person name="Takami H."/>
        </authorList>
    </citation>
    <scope>NUCLEOTIDE SEQUENCE</scope>
    <source>
        <strain evidence="1">Expedition CK06-06</strain>
    </source>
</reference>
<dbReference type="Gene3D" id="2.40.50.140">
    <property type="entry name" value="Nucleic acid-binding proteins"/>
    <property type="match status" value="1"/>
</dbReference>
<organism evidence="1">
    <name type="scientific">marine sediment metagenome</name>
    <dbReference type="NCBI Taxonomy" id="412755"/>
    <lineage>
        <taxon>unclassified sequences</taxon>
        <taxon>metagenomes</taxon>
        <taxon>ecological metagenomes</taxon>
    </lineage>
</organism>